<dbReference type="AlphaFoldDB" id="A0A9X2SAJ2"/>
<comment type="caution">
    <text evidence="4">The sequence shown here is derived from an EMBL/GenBank/DDBJ whole genome shotgun (WGS) entry which is preliminary data.</text>
</comment>
<dbReference type="InterPro" id="IPR009057">
    <property type="entry name" value="Homeodomain-like_sf"/>
</dbReference>
<dbReference type="Pfam" id="PF00440">
    <property type="entry name" value="TetR_N"/>
    <property type="match status" value="1"/>
</dbReference>
<dbReference type="PROSITE" id="PS50977">
    <property type="entry name" value="HTH_TETR_2"/>
    <property type="match status" value="1"/>
</dbReference>
<feature type="DNA-binding region" description="H-T-H motif" evidence="2">
    <location>
        <begin position="32"/>
        <end position="51"/>
    </location>
</feature>
<dbReference type="GO" id="GO:0003700">
    <property type="term" value="F:DNA-binding transcription factor activity"/>
    <property type="evidence" value="ECO:0007669"/>
    <property type="project" value="InterPro"/>
</dbReference>
<dbReference type="Proteomes" id="UP001141950">
    <property type="component" value="Unassembled WGS sequence"/>
</dbReference>
<dbReference type="EMBL" id="JANIPJ010000019">
    <property type="protein sequence ID" value="MCR2806764.1"/>
    <property type="molecule type" value="Genomic_DNA"/>
</dbReference>
<dbReference type="Gene3D" id="1.10.357.10">
    <property type="entry name" value="Tetracycline Repressor, domain 2"/>
    <property type="match status" value="1"/>
</dbReference>
<dbReference type="SUPFAM" id="SSF46689">
    <property type="entry name" value="Homeodomain-like"/>
    <property type="match status" value="1"/>
</dbReference>
<evidence type="ECO:0000313" key="5">
    <source>
        <dbReference type="Proteomes" id="UP001141950"/>
    </source>
</evidence>
<keyword evidence="1 2" id="KW-0238">DNA-binding</keyword>
<dbReference type="GO" id="GO:0000976">
    <property type="term" value="F:transcription cis-regulatory region binding"/>
    <property type="evidence" value="ECO:0007669"/>
    <property type="project" value="TreeGrafter"/>
</dbReference>
<dbReference type="InterPro" id="IPR013571">
    <property type="entry name" value="Tscrpt_reg_QacR_C"/>
</dbReference>
<dbReference type="InterPro" id="IPR036271">
    <property type="entry name" value="Tet_transcr_reg_TetR-rel_C_sf"/>
</dbReference>
<dbReference type="SUPFAM" id="SSF48498">
    <property type="entry name" value="Tetracyclin repressor-like, C-terminal domain"/>
    <property type="match status" value="1"/>
</dbReference>
<evidence type="ECO:0000256" key="2">
    <source>
        <dbReference type="PROSITE-ProRule" id="PRU00335"/>
    </source>
</evidence>
<organism evidence="4 5">
    <name type="scientific">Paenibacillus soyae</name>
    <dbReference type="NCBI Taxonomy" id="2969249"/>
    <lineage>
        <taxon>Bacteria</taxon>
        <taxon>Bacillati</taxon>
        <taxon>Bacillota</taxon>
        <taxon>Bacilli</taxon>
        <taxon>Bacillales</taxon>
        <taxon>Paenibacillaceae</taxon>
        <taxon>Paenibacillus</taxon>
    </lineage>
</organism>
<dbReference type="Pfam" id="PF08360">
    <property type="entry name" value="TetR_C_5"/>
    <property type="match status" value="1"/>
</dbReference>
<dbReference type="GO" id="GO:0045892">
    <property type="term" value="P:negative regulation of DNA-templated transcription"/>
    <property type="evidence" value="ECO:0007669"/>
    <property type="project" value="InterPro"/>
</dbReference>
<gene>
    <name evidence="4" type="ORF">NQZ67_23045</name>
</gene>
<dbReference type="RefSeq" id="WP_257450549.1">
    <property type="nucleotide sequence ID" value="NZ_JANIPJ010000019.1"/>
</dbReference>
<dbReference type="PANTHER" id="PTHR30055:SF211">
    <property type="entry name" value="TRANSCRIPTIONAL REGULATOR, TETR FAMILY"/>
    <property type="match status" value="1"/>
</dbReference>
<dbReference type="PANTHER" id="PTHR30055">
    <property type="entry name" value="HTH-TYPE TRANSCRIPTIONAL REGULATOR RUTR"/>
    <property type="match status" value="1"/>
</dbReference>
<proteinExistence type="predicted"/>
<dbReference type="PRINTS" id="PR00455">
    <property type="entry name" value="HTHTETR"/>
</dbReference>
<protein>
    <submittedName>
        <fullName evidence="4">TetR/AcrR family transcriptional regulator</fullName>
    </submittedName>
</protein>
<dbReference type="InterPro" id="IPR050109">
    <property type="entry name" value="HTH-type_TetR-like_transc_reg"/>
</dbReference>
<name>A0A9X2SAJ2_9BACL</name>
<evidence type="ECO:0000313" key="4">
    <source>
        <dbReference type="EMBL" id="MCR2806764.1"/>
    </source>
</evidence>
<keyword evidence="5" id="KW-1185">Reference proteome</keyword>
<dbReference type="InterPro" id="IPR001647">
    <property type="entry name" value="HTH_TetR"/>
</dbReference>
<dbReference type="Gene3D" id="1.10.10.60">
    <property type="entry name" value="Homeodomain-like"/>
    <property type="match status" value="1"/>
</dbReference>
<feature type="domain" description="HTH tetR-type" evidence="3">
    <location>
        <begin position="9"/>
        <end position="69"/>
    </location>
</feature>
<evidence type="ECO:0000259" key="3">
    <source>
        <dbReference type="PROSITE" id="PS50977"/>
    </source>
</evidence>
<accession>A0A9X2SAJ2</accession>
<evidence type="ECO:0000256" key="1">
    <source>
        <dbReference type="ARBA" id="ARBA00023125"/>
    </source>
</evidence>
<sequence>MNRKQQQTEVTKARLMEAAFAIFSHRGYVSASIEEIACATGTSKANIYYHFKSKEGLFLALLDRYDAEWMALWEEQRVRYHSVAEMLHGMINMSLPQGFHHPLNRAAREFLDDAWGKSEEGRRLFAERVEEKRLFLIALLQEGIDSGELKTGNVSELALILESLFRGLGETTRDMKLDDAMKIYNCALEAFLHGIAAKCVGNGKE</sequence>
<reference evidence="4" key="1">
    <citation type="submission" date="2022-08" db="EMBL/GenBank/DDBJ databases">
        <title>The genomic sequence of strain Paenibacillus sp. SCIV0701.</title>
        <authorList>
            <person name="Zhao H."/>
        </authorList>
    </citation>
    <scope>NUCLEOTIDE SEQUENCE</scope>
    <source>
        <strain evidence="4">SCIV0701</strain>
    </source>
</reference>